<dbReference type="EMBL" id="JAKIJS010000005">
    <property type="protein sequence ID" value="MCF6139562.1"/>
    <property type="molecule type" value="Genomic_DNA"/>
</dbReference>
<evidence type="ECO:0000313" key="2">
    <source>
        <dbReference type="EMBL" id="MCF6139562.1"/>
    </source>
</evidence>
<evidence type="ECO:0000256" key="1">
    <source>
        <dbReference type="SAM" id="Phobius"/>
    </source>
</evidence>
<organism evidence="2 3">
    <name type="scientific">Pseudalkalibacillus berkeleyi</name>
    <dbReference type="NCBI Taxonomy" id="1069813"/>
    <lineage>
        <taxon>Bacteria</taxon>
        <taxon>Bacillati</taxon>
        <taxon>Bacillota</taxon>
        <taxon>Bacilli</taxon>
        <taxon>Bacillales</taxon>
        <taxon>Fictibacillaceae</taxon>
        <taxon>Pseudalkalibacillus</taxon>
    </lineage>
</organism>
<dbReference type="Proteomes" id="UP001649381">
    <property type="component" value="Unassembled WGS sequence"/>
</dbReference>
<keyword evidence="1" id="KW-0472">Membrane</keyword>
<accession>A0ABS9H3N5</accession>
<feature type="transmembrane region" description="Helical" evidence="1">
    <location>
        <begin position="6"/>
        <end position="27"/>
    </location>
</feature>
<gene>
    <name evidence="2" type="ORF">L2716_17740</name>
</gene>
<comment type="caution">
    <text evidence="2">The sequence shown here is derived from an EMBL/GenBank/DDBJ whole genome shotgun (WGS) entry which is preliminary data.</text>
</comment>
<evidence type="ECO:0000313" key="3">
    <source>
        <dbReference type="Proteomes" id="UP001649381"/>
    </source>
</evidence>
<proteinExistence type="predicted"/>
<keyword evidence="3" id="KW-1185">Reference proteome</keyword>
<name>A0ABS9H3N5_9BACL</name>
<keyword evidence="1" id="KW-1133">Transmembrane helix</keyword>
<protein>
    <submittedName>
        <fullName evidence="2">Uncharacterized protein</fullName>
    </submittedName>
</protein>
<sequence>MVFGEWWFNWLIGLIVVSGFTVTLAEVRRRNGRTVNAKVIGQTLLWIAITVGGLMFIWYLRGDFN</sequence>
<reference evidence="2 3" key="1">
    <citation type="submission" date="2022-01" db="EMBL/GenBank/DDBJ databases">
        <title>Alkalihalobacillus sp. EGI L200015, a novel bacterium isolated from a salt lake sediment.</title>
        <authorList>
            <person name="Gao L."/>
            <person name="Fang B.-Z."/>
            <person name="Li W.-J."/>
        </authorList>
    </citation>
    <scope>NUCLEOTIDE SEQUENCE [LARGE SCALE GENOMIC DNA]</scope>
    <source>
        <strain evidence="2 3">KCTC 12718</strain>
    </source>
</reference>
<keyword evidence="1" id="KW-0812">Transmembrane</keyword>
<feature type="transmembrane region" description="Helical" evidence="1">
    <location>
        <begin position="39"/>
        <end position="60"/>
    </location>
</feature>
<dbReference type="RefSeq" id="WP_236338962.1">
    <property type="nucleotide sequence ID" value="NZ_JAKIJS010000005.1"/>
</dbReference>